<sequence>VIKCTQCYRKFFDEEKYKKHLEAHEKDFDLAGQFLKDSPTDDKKVVKQYTCSFCSKDFVVVFDNKQAKRRYACDECREKYSNENELKKRKEEMMGNQEFICTKCNRKFVFEGFLQRHMTKCDGSIKRKREPKTGPQMVIE</sequence>
<dbReference type="SUPFAM" id="SSF57667">
    <property type="entry name" value="beta-beta-alpha zinc fingers"/>
    <property type="match status" value="1"/>
</dbReference>
<keyword evidence="1" id="KW-0862">Zinc</keyword>
<dbReference type="GO" id="GO:0008270">
    <property type="term" value="F:zinc ion binding"/>
    <property type="evidence" value="ECO:0007669"/>
    <property type="project" value="UniProtKB-KW"/>
</dbReference>
<dbReference type="PROSITE" id="PS50157">
    <property type="entry name" value="ZINC_FINGER_C2H2_2"/>
    <property type="match status" value="2"/>
</dbReference>
<dbReference type="Gene3D" id="3.30.160.60">
    <property type="entry name" value="Classic Zinc Finger"/>
    <property type="match status" value="2"/>
</dbReference>
<dbReference type="STRING" id="36166.T1GS39"/>
<evidence type="ECO:0000313" key="3">
    <source>
        <dbReference type="EnsemblMetazoa" id="MESCA006487-PA"/>
    </source>
</evidence>
<keyword evidence="4" id="KW-1185">Reference proteome</keyword>
<dbReference type="InterPro" id="IPR036236">
    <property type="entry name" value="Znf_C2H2_sf"/>
</dbReference>
<accession>T1GS39</accession>
<dbReference type="SMART" id="SM00355">
    <property type="entry name" value="ZnF_C2H2"/>
    <property type="match status" value="2"/>
</dbReference>
<dbReference type="Proteomes" id="UP000015102">
    <property type="component" value="Unassembled WGS sequence"/>
</dbReference>
<dbReference type="PROSITE" id="PS00028">
    <property type="entry name" value="ZINC_FINGER_C2H2_1"/>
    <property type="match status" value="1"/>
</dbReference>
<dbReference type="EnsemblMetazoa" id="MESCA006487-RA">
    <property type="protein sequence ID" value="MESCA006487-PA"/>
    <property type="gene ID" value="MESCA006487"/>
</dbReference>
<reference evidence="4" key="1">
    <citation type="submission" date="2013-02" db="EMBL/GenBank/DDBJ databases">
        <authorList>
            <person name="Hughes D."/>
        </authorList>
    </citation>
    <scope>NUCLEOTIDE SEQUENCE</scope>
    <source>
        <strain>Durham</strain>
        <strain evidence="4">NC isolate 2 -- Noor lab</strain>
    </source>
</reference>
<dbReference type="AlphaFoldDB" id="T1GS39"/>
<feature type="domain" description="C2H2-type" evidence="2">
    <location>
        <begin position="2"/>
        <end position="29"/>
    </location>
</feature>
<dbReference type="Pfam" id="PF00096">
    <property type="entry name" value="zf-C2H2"/>
    <property type="match status" value="1"/>
</dbReference>
<dbReference type="EMBL" id="CAQQ02153033">
    <property type="status" value="NOT_ANNOTATED_CDS"/>
    <property type="molecule type" value="Genomic_DNA"/>
</dbReference>
<organism evidence="3 4">
    <name type="scientific">Megaselia scalaris</name>
    <name type="common">Humpbacked fly</name>
    <name type="synonym">Phora scalaris</name>
    <dbReference type="NCBI Taxonomy" id="36166"/>
    <lineage>
        <taxon>Eukaryota</taxon>
        <taxon>Metazoa</taxon>
        <taxon>Ecdysozoa</taxon>
        <taxon>Arthropoda</taxon>
        <taxon>Hexapoda</taxon>
        <taxon>Insecta</taxon>
        <taxon>Pterygota</taxon>
        <taxon>Neoptera</taxon>
        <taxon>Endopterygota</taxon>
        <taxon>Diptera</taxon>
        <taxon>Brachycera</taxon>
        <taxon>Muscomorpha</taxon>
        <taxon>Platypezoidea</taxon>
        <taxon>Phoridae</taxon>
        <taxon>Megaseliini</taxon>
        <taxon>Megaselia</taxon>
    </lineage>
</organism>
<keyword evidence="1" id="KW-0479">Metal-binding</keyword>
<evidence type="ECO:0000259" key="2">
    <source>
        <dbReference type="PROSITE" id="PS50157"/>
    </source>
</evidence>
<dbReference type="InterPro" id="IPR013087">
    <property type="entry name" value="Znf_C2H2_type"/>
</dbReference>
<evidence type="ECO:0000256" key="1">
    <source>
        <dbReference type="PROSITE-ProRule" id="PRU00042"/>
    </source>
</evidence>
<keyword evidence="1" id="KW-0863">Zinc-finger</keyword>
<evidence type="ECO:0000313" key="4">
    <source>
        <dbReference type="Proteomes" id="UP000015102"/>
    </source>
</evidence>
<name>T1GS39_MEGSC</name>
<dbReference type="HOGENOM" id="CLU_1840134_0_0_1"/>
<protein>
    <recommendedName>
        <fullName evidence="2">C2H2-type domain-containing protein</fullName>
    </recommendedName>
</protein>
<reference evidence="3" key="2">
    <citation type="submission" date="2015-06" db="UniProtKB">
        <authorList>
            <consortium name="EnsemblMetazoa"/>
        </authorList>
    </citation>
    <scope>IDENTIFICATION</scope>
</reference>
<proteinExistence type="predicted"/>
<feature type="domain" description="C2H2-type" evidence="2">
    <location>
        <begin position="99"/>
        <end position="131"/>
    </location>
</feature>